<evidence type="ECO:0000256" key="1">
    <source>
        <dbReference type="SAM" id="MobiDB-lite"/>
    </source>
</evidence>
<keyword evidence="4" id="KW-1185">Reference proteome</keyword>
<dbReference type="Proteomes" id="UP001172457">
    <property type="component" value="Chromosome 3"/>
</dbReference>
<evidence type="ECO:0000313" key="4">
    <source>
        <dbReference type="Proteomes" id="UP001172457"/>
    </source>
</evidence>
<dbReference type="InterPro" id="IPR055081">
    <property type="entry name" value="NLP1-9_GAF"/>
</dbReference>
<feature type="domain" description="NLP1-9 GAF" evidence="2">
    <location>
        <begin position="203"/>
        <end position="333"/>
    </location>
</feature>
<dbReference type="EMBL" id="JARYMX010000003">
    <property type="protein sequence ID" value="KAJ9555722.1"/>
    <property type="molecule type" value="Genomic_DNA"/>
</dbReference>
<dbReference type="InterPro" id="IPR045012">
    <property type="entry name" value="NLP"/>
</dbReference>
<accession>A0AA38WCR1</accession>
<evidence type="ECO:0000313" key="3">
    <source>
        <dbReference type="EMBL" id="KAJ9555722.1"/>
    </source>
</evidence>
<sequence length="510" mass="58013">MVITNSKFPTDIAEPIQDKIRYAFQNLGMNVLFTVLIQFWAPVSVCGRRLLATSGQPFALFRREGASDRRDQEHRLCSLKYKYDIDHVNNKVEVFEEDPTILTDGPPASAFRNRIPELVVNNSVHPKNPLESSASRCGGCFCVVPVFDPSQSGECVGVVECFTFFTADLIHAFSKLNIALEDQGLKAFDAHDHLPYKPTCGLQNAKDELDKALKIISKAHGLPLSQVWIPNQDAWTKQILWLKLTGHIGRAFLDDADLEGLEDYDSAYYRLPMKMDDMFAGKTLENYEPLFIEKSEYDHQHHLFSNCDYLLLICLRSTKTGDLDYVFEFLWNEKQGVILLEPLLLTLERYLPSFKFASGKELGDEIDILDVDNSKGNENKYIKIFQQNKLSPKRWSQSKVEECFKPSKARGKTTLIELSREDIKSQFGQTMEEVAPKLDASVSTLKRKCKDEQGEDRSKRNVKHSCNNQSYTNEEEDQGGASQDPSLDIIRETLLDENILTIKAENADDN</sequence>
<organism evidence="3 4">
    <name type="scientific">Centaurea solstitialis</name>
    <name type="common">yellow star-thistle</name>
    <dbReference type="NCBI Taxonomy" id="347529"/>
    <lineage>
        <taxon>Eukaryota</taxon>
        <taxon>Viridiplantae</taxon>
        <taxon>Streptophyta</taxon>
        <taxon>Embryophyta</taxon>
        <taxon>Tracheophyta</taxon>
        <taxon>Spermatophyta</taxon>
        <taxon>Magnoliopsida</taxon>
        <taxon>eudicotyledons</taxon>
        <taxon>Gunneridae</taxon>
        <taxon>Pentapetalae</taxon>
        <taxon>asterids</taxon>
        <taxon>campanulids</taxon>
        <taxon>Asterales</taxon>
        <taxon>Asteraceae</taxon>
        <taxon>Carduoideae</taxon>
        <taxon>Cardueae</taxon>
        <taxon>Centaureinae</taxon>
        <taxon>Centaurea</taxon>
    </lineage>
</organism>
<comment type="caution">
    <text evidence="3">The sequence shown here is derived from an EMBL/GenBank/DDBJ whole genome shotgun (WGS) entry which is preliminary data.</text>
</comment>
<dbReference type="PANTHER" id="PTHR32002:SF49">
    <property type="entry name" value="BILE ACID:SODIUM SYMPORTER_ARSENICAL RESISTANCE PROTEIN ACR3-RELATED"/>
    <property type="match status" value="1"/>
</dbReference>
<gene>
    <name evidence="3" type="ORF">OSB04_010336</name>
</gene>
<proteinExistence type="predicted"/>
<dbReference type="PANTHER" id="PTHR32002">
    <property type="entry name" value="PROTEIN NLP8"/>
    <property type="match status" value="1"/>
</dbReference>
<protein>
    <recommendedName>
        <fullName evidence="2">NLP1-9 GAF domain-containing protein</fullName>
    </recommendedName>
</protein>
<feature type="region of interest" description="Disordered" evidence="1">
    <location>
        <begin position="449"/>
        <end position="488"/>
    </location>
</feature>
<feature type="compositionally biased region" description="Basic and acidic residues" evidence="1">
    <location>
        <begin position="449"/>
        <end position="459"/>
    </location>
</feature>
<dbReference type="GO" id="GO:0003700">
    <property type="term" value="F:DNA-binding transcription factor activity"/>
    <property type="evidence" value="ECO:0007669"/>
    <property type="project" value="InterPro"/>
</dbReference>
<dbReference type="AlphaFoldDB" id="A0AA38WCR1"/>
<reference evidence="3" key="1">
    <citation type="submission" date="2023-03" db="EMBL/GenBank/DDBJ databases">
        <title>Chromosome-scale reference genome and RAD-based genetic map of yellow starthistle (Centaurea solstitialis) reveal putative structural variation and QTLs associated with invader traits.</title>
        <authorList>
            <person name="Reatini B."/>
            <person name="Cang F.A."/>
            <person name="Jiang Q."/>
            <person name="Mckibben M.T.W."/>
            <person name="Barker M.S."/>
            <person name="Rieseberg L.H."/>
            <person name="Dlugosch K.M."/>
        </authorList>
    </citation>
    <scope>NUCLEOTIDE SEQUENCE</scope>
    <source>
        <strain evidence="3">CAN-66</strain>
        <tissue evidence="3">Leaf</tissue>
    </source>
</reference>
<evidence type="ECO:0000259" key="2">
    <source>
        <dbReference type="Pfam" id="PF22922"/>
    </source>
</evidence>
<dbReference type="Pfam" id="PF22922">
    <property type="entry name" value="GAF_NLP"/>
    <property type="match status" value="1"/>
</dbReference>
<name>A0AA38WCR1_9ASTR</name>